<comment type="caution">
    <text evidence="2">The sequence shown here is derived from an EMBL/GenBank/DDBJ whole genome shotgun (WGS) entry which is preliminary data.</text>
</comment>
<gene>
    <name evidence="2" type="ORF">Mcate_02433</name>
</gene>
<dbReference type="Proteomes" id="UP000266089">
    <property type="component" value="Unassembled WGS sequence"/>
</dbReference>
<dbReference type="EMBL" id="QWKX01000082">
    <property type="protein sequence ID" value="RIH75041.1"/>
    <property type="molecule type" value="Genomic_DNA"/>
</dbReference>
<name>A0A399DXU5_9DEIN</name>
<feature type="transmembrane region" description="Helical" evidence="1">
    <location>
        <begin position="12"/>
        <end position="32"/>
    </location>
</feature>
<evidence type="ECO:0000313" key="2">
    <source>
        <dbReference type="EMBL" id="RIH75041.1"/>
    </source>
</evidence>
<dbReference type="Pfam" id="PF22503">
    <property type="entry name" value="DUF6992"/>
    <property type="match status" value="1"/>
</dbReference>
<keyword evidence="1" id="KW-1133">Transmembrane helix</keyword>
<keyword evidence="1" id="KW-0472">Membrane</keyword>
<accession>A0A399DXU5</accession>
<dbReference type="AlphaFoldDB" id="A0A399DXU5"/>
<keyword evidence="1" id="KW-0812">Transmembrane</keyword>
<feature type="transmembrane region" description="Helical" evidence="1">
    <location>
        <begin position="71"/>
        <end position="90"/>
    </location>
</feature>
<evidence type="ECO:0000313" key="3">
    <source>
        <dbReference type="Proteomes" id="UP000266089"/>
    </source>
</evidence>
<sequence>MSELAGERIAQQLMLWALLCLAGAVLGLWRTGQVFWRAFWFMNGVWALVNAAIAYAGWLGAEPEPDGLRRLIWINAGLDVLYVAAGLVLWTRPGPMHKGFGLAIAIQGLFLFFFDLLHALQI</sequence>
<feature type="transmembrane region" description="Helical" evidence="1">
    <location>
        <begin position="102"/>
        <end position="120"/>
    </location>
</feature>
<proteinExistence type="predicted"/>
<reference evidence="2 3" key="1">
    <citation type="submission" date="2018-08" db="EMBL/GenBank/DDBJ databases">
        <title>Meiothermus cateniformans JCM 15151 genome sequencing project.</title>
        <authorList>
            <person name="Da Costa M.S."/>
            <person name="Albuquerque L."/>
            <person name="Raposo P."/>
            <person name="Froufe H.J.C."/>
            <person name="Barroso C.S."/>
            <person name="Egas C."/>
        </authorList>
    </citation>
    <scope>NUCLEOTIDE SEQUENCE [LARGE SCALE GENOMIC DNA]</scope>
    <source>
        <strain evidence="2 3">JCM 15151</strain>
    </source>
</reference>
<dbReference type="RefSeq" id="WP_223299749.1">
    <property type="nucleotide sequence ID" value="NZ_JBHSXZ010000069.1"/>
</dbReference>
<dbReference type="InterPro" id="IPR054261">
    <property type="entry name" value="DUF6992"/>
</dbReference>
<evidence type="ECO:0000256" key="1">
    <source>
        <dbReference type="SAM" id="Phobius"/>
    </source>
</evidence>
<organism evidence="2 3">
    <name type="scientific">Meiothermus taiwanensis</name>
    <dbReference type="NCBI Taxonomy" id="172827"/>
    <lineage>
        <taxon>Bacteria</taxon>
        <taxon>Thermotogati</taxon>
        <taxon>Deinococcota</taxon>
        <taxon>Deinococci</taxon>
        <taxon>Thermales</taxon>
        <taxon>Thermaceae</taxon>
        <taxon>Meiothermus</taxon>
    </lineage>
</organism>
<protein>
    <submittedName>
        <fullName evidence="2">Uncharacterized protein</fullName>
    </submittedName>
</protein>
<feature type="transmembrane region" description="Helical" evidence="1">
    <location>
        <begin position="38"/>
        <end position="59"/>
    </location>
</feature>